<gene>
    <name evidence="2" type="ORF">NADRNF5_1768</name>
</gene>
<dbReference type="CDD" id="cd00293">
    <property type="entry name" value="USP-like"/>
    <property type="match status" value="1"/>
</dbReference>
<dbReference type="Pfam" id="PF00582">
    <property type="entry name" value="Usp"/>
    <property type="match status" value="1"/>
</dbReference>
<evidence type="ECO:0000259" key="1">
    <source>
        <dbReference type="Pfam" id="PF00582"/>
    </source>
</evidence>
<dbReference type="Proteomes" id="UP000032408">
    <property type="component" value="Chromosome"/>
</dbReference>
<evidence type="ECO:0000313" key="2">
    <source>
        <dbReference type="EMBL" id="AJW71446.1"/>
    </source>
</evidence>
<dbReference type="RefSeq" id="WP_048117355.1">
    <property type="nucleotide sequence ID" value="NZ_CP011070.1"/>
</dbReference>
<sequence>MSKIFKNIAVAIITPTHTKKSFDVGLELAKKIGSDLTIIECMYKIQPKLYFFETKSDKKVAQQQISKLKAELEKWKKIAKEQGINVKTKFALTDSISHWVIDYVKVNKIDLLIVDYPKLSMVEMSMYDDIINTIHHESHCHLLTTKP</sequence>
<protein>
    <recommendedName>
        <fullName evidence="1">UspA domain-containing protein</fullName>
    </recommendedName>
</protein>
<dbReference type="STRING" id="1580092.NADRNF5_1768"/>
<evidence type="ECO:0000313" key="3">
    <source>
        <dbReference type="Proteomes" id="UP000032408"/>
    </source>
</evidence>
<name>A0A0D5C417_9ARCH</name>
<dbReference type="InterPro" id="IPR006016">
    <property type="entry name" value="UspA"/>
</dbReference>
<keyword evidence="3" id="KW-1185">Reference proteome</keyword>
<accession>A0A0D5C417</accession>
<dbReference type="EMBL" id="CP011070">
    <property type="protein sequence ID" value="AJW71446.1"/>
    <property type="molecule type" value="Genomic_DNA"/>
</dbReference>
<dbReference type="KEGG" id="nin:NADRNF5_1768"/>
<proteinExistence type="predicted"/>
<dbReference type="AlphaFoldDB" id="A0A0D5C417"/>
<organism evidence="2 3">
    <name type="scientific">Nitrosopumilus adriaticus</name>
    <dbReference type="NCBI Taxonomy" id="1580092"/>
    <lineage>
        <taxon>Archaea</taxon>
        <taxon>Nitrososphaerota</taxon>
        <taxon>Nitrososphaeria</taxon>
        <taxon>Nitrosopumilales</taxon>
        <taxon>Nitrosopumilaceae</taxon>
        <taxon>Nitrosopumilus</taxon>
    </lineage>
</organism>
<dbReference type="Gene3D" id="3.40.50.12370">
    <property type="match status" value="1"/>
</dbReference>
<dbReference type="GeneID" id="24820936"/>
<feature type="domain" description="UspA" evidence="1">
    <location>
        <begin position="5"/>
        <end position="143"/>
    </location>
</feature>
<reference evidence="2 3" key="2">
    <citation type="journal article" date="2016" name="ISME J.">
        <title>Physiological and genomic characterization of two novel marine thaumarchaeal strains indicates niche differentiation.</title>
        <authorList>
            <person name="Bayer B."/>
            <person name="Vojvoda J."/>
            <person name="Offre P."/>
            <person name="Alves R.J."/>
            <person name="Elisabeth N.H."/>
            <person name="Garcia J.A."/>
            <person name="Volland J.M."/>
            <person name="Srivastava A."/>
            <person name="Schleper C."/>
            <person name="Herndl G.J."/>
        </authorList>
    </citation>
    <scope>NUCLEOTIDE SEQUENCE [LARGE SCALE GENOMIC DNA]</scope>
    <source>
        <strain evidence="2 3">NF5</strain>
    </source>
</reference>
<dbReference type="OrthoDB" id="863at2157"/>
<dbReference type="SUPFAM" id="SSF52402">
    <property type="entry name" value="Adenine nucleotide alpha hydrolases-like"/>
    <property type="match status" value="1"/>
</dbReference>
<reference evidence="3" key="1">
    <citation type="submission" date="2015-03" db="EMBL/GenBank/DDBJ databases">
        <title>Characterization of two novel Thaumarchaeota isolated from the Northern Adriatic Sea.</title>
        <authorList>
            <person name="Bayer B."/>
            <person name="Vojvoda J."/>
            <person name="Offre P."/>
            <person name="Srivastava A."/>
            <person name="Elisabeth N."/>
            <person name="Garcia J.A.L."/>
            <person name="Schleper C."/>
            <person name="Herndl G.J."/>
        </authorList>
    </citation>
    <scope>NUCLEOTIDE SEQUENCE [LARGE SCALE GENOMIC DNA]</scope>
    <source>
        <strain evidence="3">NF5</strain>
    </source>
</reference>
<dbReference type="HOGENOM" id="CLU_049301_17_0_2"/>